<name>A0A0A9DJ58_ARUDO</name>
<feature type="chain" id="PRO_5002061375" evidence="1">
    <location>
        <begin position="19"/>
        <end position="77"/>
    </location>
</feature>
<accession>A0A0A9DJ58</accession>
<reference evidence="2" key="1">
    <citation type="submission" date="2014-09" db="EMBL/GenBank/DDBJ databases">
        <authorList>
            <person name="Magalhaes I.L.F."/>
            <person name="Oliveira U."/>
            <person name="Santos F.R."/>
            <person name="Vidigal T.H.D.A."/>
            <person name="Brescovit A.D."/>
            <person name="Santos A.J."/>
        </authorList>
    </citation>
    <scope>NUCLEOTIDE SEQUENCE</scope>
    <source>
        <tissue evidence="2">Shoot tissue taken approximately 20 cm above the soil surface</tissue>
    </source>
</reference>
<sequence length="77" mass="8566">MNACLCLHLSINILNSCAFSITCIAISKNPPFTKAYKKASINSWLKSTPFLLTSVHSMSTLKYFSAATYPLISERYV</sequence>
<keyword evidence="1" id="KW-0732">Signal</keyword>
<evidence type="ECO:0000313" key="2">
    <source>
        <dbReference type="EMBL" id="JAD86713.1"/>
    </source>
</evidence>
<dbReference type="AlphaFoldDB" id="A0A0A9DJ58"/>
<evidence type="ECO:0000256" key="1">
    <source>
        <dbReference type="SAM" id="SignalP"/>
    </source>
</evidence>
<feature type="signal peptide" evidence="1">
    <location>
        <begin position="1"/>
        <end position="18"/>
    </location>
</feature>
<proteinExistence type="predicted"/>
<protein>
    <submittedName>
        <fullName evidence="2">Uncharacterized protein</fullName>
    </submittedName>
</protein>
<organism evidence="2">
    <name type="scientific">Arundo donax</name>
    <name type="common">Giant reed</name>
    <name type="synonym">Donax arundinaceus</name>
    <dbReference type="NCBI Taxonomy" id="35708"/>
    <lineage>
        <taxon>Eukaryota</taxon>
        <taxon>Viridiplantae</taxon>
        <taxon>Streptophyta</taxon>
        <taxon>Embryophyta</taxon>
        <taxon>Tracheophyta</taxon>
        <taxon>Spermatophyta</taxon>
        <taxon>Magnoliopsida</taxon>
        <taxon>Liliopsida</taxon>
        <taxon>Poales</taxon>
        <taxon>Poaceae</taxon>
        <taxon>PACMAD clade</taxon>
        <taxon>Arundinoideae</taxon>
        <taxon>Arundineae</taxon>
        <taxon>Arundo</taxon>
    </lineage>
</organism>
<reference evidence="2" key="2">
    <citation type="journal article" date="2015" name="Data Brief">
        <title>Shoot transcriptome of the giant reed, Arundo donax.</title>
        <authorList>
            <person name="Barrero R.A."/>
            <person name="Guerrero F.D."/>
            <person name="Moolhuijzen P."/>
            <person name="Goolsby J.A."/>
            <person name="Tidwell J."/>
            <person name="Bellgard S.E."/>
            <person name="Bellgard M.I."/>
        </authorList>
    </citation>
    <scope>NUCLEOTIDE SEQUENCE</scope>
    <source>
        <tissue evidence="2">Shoot tissue taken approximately 20 cm above the soil surface</tissue>
    </source>
</reference>
<dbReference type="EMBL" id="GBRH01211182">
    <property type="protein sequence ID" value="JAD86713.1"/>
    <property type="molecule type" value="Transcribed_RNA"/>
</dbReference>